<reference evidence="2" key="1">
    <citation type="submission" date="2022-02" db="EMBL/GenBank/DDBJ databases">
        <authorList>
            <person name="Leng L."/>
        </authorList>
    </citation>
    <scope>NUCLEOTIDE SEQUENCE</scope>
    <source>
        <strain evidence="2">JI</strain>
    </source>
</reference>
<dbReference type="InterPro" id="IPR017896">
    <property type="entry name" value="4Fe4S_Fe-S-bd"/>
</dbReference>
<proteinExistence type="predicted"/>
<dbReference type="SUPFAM" id="SSF54862">
    <property type="entry name" value="4Fe-4S ferredoxins"/>
    <property type="match status" value="1"/>
</dbReference>
<accession>A0A9X4H785</accession>
<keyword evidence="3" id="KW-1185">Reference proteome</keyword>
<dbReference type="RefSeq" id="WP_277445355.1">
    <property type="nucleotide sequence ID" value="NZ_JAKOAV010000045.1"/>
</dbReference>
<evidence type="ECO:0000259" key="1">
    <source>
        <dbReference type="PROSITE" id="PS51379"/>
    </source>
</evidence>
<sequence>MPRRWWKKARKSNHDIFVRGEVGVIANYGFKDGGGEFYVSINTDMCAECADKPCVAACPESVFAVIEDDYEDEVIEMVKEHRKKIKYTCAPCLPTDGRRNAMPCVAACGKGAIKHSW</sequence>
<comment type="caution">
    <text evidence="2">The sequence shown here is derived from an EMBL/GenBank/DDBJ whole genome shotgun (WGS) entry which is preliminary data.</text>
</comment>
<name>A0A9X4H785_9FIRM</name>
<dbReference type="EMBL" id="JAKOAV010000045">
    <property type="protein sequence ID" value="MDF9409842.1"/>
    <property type="molecule type" value="Genomic_DNA"/>
</dbReference>
<dbReference type="AlphaFoldDB" id="A0A9X4H785"/>
<evidence type="ECO:0000313" key="2">
    <source>
        <dbReference type="EMBL" id="MDF9409842.1"/>
    </source>
</evidence>
<dbReference type="Proteomes" id="UP001154312">
    <property type="component" value="Unassembled WGS sequence"/>
</dbReference>
<organism evidence="2 3">
    <name type="scientific">Pelotomaculum isophthalicicum JI</name>
    <dbReference type="NCBI Taxonomy" id="947010"/>
    <lineage>
        <taxon>Bacteria</taxon>
        <taxon>Bacillati</taxon>
        <taxon>Bacillota</taxon>
        <taxon>Clostridia</taxon>
        <taxon>Eubacteriales</taxon>
        <taxon>Desulfotomaculaceae</taxon>
        <taxon>Pelotomaculum</taxon>
    </lineage>
</organism>
<dbReference type="PROSITE" id="PS51379">
    <property type="entry name" value="4FE4S_FER_2"/>
    <property type="match status" value="1"/>
</dbReference>
<protein>
    <submittedName>
        <fullName evidence="2">Ferredoxin</fullName>
    </submittedName>
</protein>
<feature type="domain" description="4Fe-4S ferredoxin-type" evidence="1">
    <location>
        <begin position="37"/>
        <end position="68"/>
    </location>
</feature>
<evidence type="ECO:0000313" key="3">
    <source>
        <dbReference type="Proteomes" id="UP001154312"/>
    </source>
</evidence>
<gene>
    <name evidence="2" type="ORF">L7E55_16055</name>
</gene>